<dbReference type="Pfam" id="PF10099">
    <property type="entry name" value="RskA_C"/>
    <property type="match status" value="1"/>
</dbReference>
<dbReference type="PANTHER" id="PTHR37461">
    <property type="entry name" value="ANTI-SIGMA-K FACTOR RSKA"/>
    <property type="match status" value="1"/>
</dbReference>
<evidence type="ECO:0000313" key="14">
    <source>
        <dbReference type="Proteomes" id="UP000541969"/>
    </source>
</evidence>
<dbReference type="AlphaFoldDB" id="A0A853CLY1"/>
<feature type="domain" description="Anti-sigma K factor RskA C-terminal" evidence="12">
    <location>
        <begin position="144"/>
        <end position="287"/>
    </location>
</feature>
<name>A0A853CLY1_9ACTN</name>
<keyword evidence="6" id="KW-0805">Transcription regulation</keyword>
<dbReference type="EMBL" id="JACBZT010000001">
    <property type="protein sequence ID" value="NYJ07829.1"/>
    <property type="molecule type" value="Genomic_DNA"/>
</dbReference>
<dbReference type="PANTHER" id="PTHR37461:SF1">
    <property type="entry name" value="ANTI-SIGMA-K FACTOR RSKA"/>
    <property type="match status" value="1"/>
</dbReference>
<dbReference type="RefSeq" id="WP_179719968.1">
    <property type="nucleotide sequence ID" value="NZ_JACBZT010000001.1"/>
</dbReference>
<evidence type="ECO:0000256" key="11">
    <source>
        <dbReference type="SAM" id="Phobius"/>
    </source>
</evidence>
<evidence type="ECO:0000256" key="6">
    <source>
        <dbReference type="ARBA" id="ARBA00023015"/>
    </source>
</evidence>
<dbReference type="Proteomes" id="UP000541969">
    <property type="component" value="Unassembled WGS sequence"/>
</dbReference>
<evidence type="ECO:0000313" key="13">
    <source>
        <dbReference type="EMBL" id="NYJ07829.1"/>
    </source>
</evidence>
<evidence type="ECO:0000256" key="4">
    <source>
        <dbReference type="ARBA" id="ARBA00022692"/>
    </source>
</evidence>
<evidence type="ECO:0000256" key="10">
    <source>
        <dbReference type="ARBA" id="ARBA00030803"/>
    </source>
</evidence>
<evidence type="ECO:0000256" key="7">
    <source>
        <dbReference type="ARBA" id="ARBA00023136"/>
    </source>
</evidence>
<evidence type="ECO:0000256" key="1">
    <source>
        <dbReference type="ARBA" id="ARBA00004167"/>
    </source>
</evidence>
<dbReference type="GO" id="GO:0006417">
    <property type="term" value="P:regulation of translation"/>
    <property type="evidence" value="ECO:0007669"/>
    <property type="project" value="TreeGrafter"/>
</dbReference>
<dbReference type="GO" id="GO:0005886">
    <property type="term" value="C:plasma membrane"/>
    <property type="evidence" value="ECO:0007669"/>
    <property type="project" value="UniProtKB-SubCell"/>
</dbReference>
<dbReference type="GO" id="GO:0016989">
    <property type="term" value="F:sigma factor antagonist activity"/>
    <property type="evidence" value="ECO:0007669"/>
    <property type="project" value="TreeGrafter"/>
</dbReference>
<proteinExistence type="predicted"/>
<dbReference type="InterPro" id="IPR018764">
    <property type="entry name" value="RskA_C"/>
</dbReference>
<keyword evidence="4 11" id="KW-0812">Transmembrane</keyword>
<protein>
    <recommendedName>
        <fullName evidence="10">Regulator of SigK</fullName>
    </recommendedName>
    <alternativeName>
        <fullName evidence="9">Sigma-K anti-sigma factor RskA</fullName>
    </alternativeName>
</protein>
<keyword evidence="8" id="KW-0804">Transcription</keyword>
<keyword evidence="7 11" id="KW-0472">Membrane</keyword>
<keyword evidence="5 11" id="KW-1133">Transmembrane helix</keyword>
<dbReference type="InterPro" id="IPR051474">
    <property type="entry name" value="Anti-sigma-K/W_factor"/>
</dbReference>
<sequence>MSGDPRARRGGDHALFDELAVGWALHSLEPEDEALFVRHLPDCARCARTVSETSEVMAALAADLPAAEPSAQLGDRLRAAVERTEQVPLPAPDDTSDLAELDDFDEPVDEPAPPRRATGFPHYEHVSAASVPTPTPWRRLLPSLLVAAAVVVILALGTWNVMLSEARTSAESAAQQQSEVLHRVLQPGQATIARLADEAGHEVATVVARPESVQVVTDGLAVNDRTQSVYVVWGMRDSGAVPIGTFDVDRAQMDLSTVGSSDESGLDGYPAYAISLERGRSAPPVPSDVVARGQVTS</sequence>
<evidence type="ECO:0000259" key="12">
    <source>
        <dbReference type="Pfam" id="PF10099"/>
    </source>
</evidence>
<feature type="transmembrane region" description="Helical" evidence="11">
    <location>
        <begin position="140"/>
        <end position="162"/>
    </location>
</feature>
<evidence type="ECO:0000256" key="2">
    <source>
        <dbReference type="ARBA" id="ARBA00004236"/>
    </source>
</evidence>
<accession>A0A853CLY1</accession>
<evidence type="ECO:0000256" key="3">
    <source>
        <dbReference type="ARBA" id="ARBA00022475"/>
    </source>
</evidence>
<evidence type="ECO:0000256" key="8">
    <source>
        <dbReference type="ARBA" id="ARBA00023163"/>
    </source>
</evidence>
<reference evidence="13 14" key="1">
    <citation type="submission" date="2020-07" db="EMBL/GenBank/DDBJ databases">
        <title>Sequencing the genomes of 1000 actinobacteria strains.</title>
        <authorList>
            <person name="Klenk H.-P."/>
        </authorList>
    </citation>
    <scope>NUCLEOTIDE SEQUENCE [LARGE SCALE GENOMIC DNA]</scope>
    <source>
        <strain evidence="13 14">DSM 104001</strain>
    </source>
</reference>
<dbReference type="InterPro" id="IPR041916">
    <property type="entry name" value="Anti_sigma_zinc_sf"/>
</dbReference>
<comment type="caution">
    <text evidence="13">The sequence shown here is derived from an EMBL/GenBank/DDBJ whole genome shotgun (WGS) entry which is preliminary data.</text>
</comment>
<gene>
    <name evidence="13" type="ORF">GGQ55_004107</name>
</gene>
<keyword evidence="14" id="KW-1185">Reference proteome</keyword>
<organism evidence="13 14">
    <name type="scientific">Petropleomorpha daqingensis</name>
    <dbReference type="NCBI Taxonomy" id="2026353"/>
    <lineage>
        <taxon>Bacteria</taxon>
        <taxon>Bacillati</taxon>
        <taxon>Actinomycetota</taxon>
        <taxon>Actinomycetes</taxon>
        <taxon>Geodermatophilales</taxon>
        <taxon>Geodermatophilaceae</taxon>
        <taxon>Petropleomorpha</taxon>
    </lineage>
</organism>
<dbReference type="Gene3D" id="1.10.10.1320">
    <property type="entry name" value="Anti-sigma factor, zinc-finger domain"/>
    <property type="match status" value="1"/>
</dbReference>
<comment type="subcellular location">
    <subcellularLocation>
        <location evidence="2">Cell membrane</location>
    </subcellularLocation>
    <subcellularLocation>
        <location evidence="1">Membrane</location>
        <topology evidence="1">Single-pass membrane protein</topology>
    </subcellularLocation>
</comment>
<evidence type="ECO:0000256" key="9">
    <source>
        <dbReference type="ARBA" id="ARBA00029829"/>
    </source>
</evidence>
<keyword evidence="3" id="KW-1003">Cell membrane</keyword>
<evidence type="ECO:0000256" key="5">
    <source>
        <dbReference type="ARBA" id="ARBA00022989"/>
    </source>
</evidence>